<dbReference type="InterPro" id="IPR009056">
    <property type="entry name" value="Cyt_c-like_dom"/>
</dbReference>
<dbReference type="eggNOG" id="COG3258">
    <property type="taxonomic scope" value="Bacteria"/>
</dbReference>
<name>A1K8Y1_AZOSB</name>
<keyword evidence="1 4" id="KW-0349">Heme</keyword>
<dbReference type="Proteomes" id="UP000002588">
    <property type="component" value="Chromosome"/>
</dbReference>
<keyword evidence="9" id="KW-1185">Reference proteome</keyword>
<sequence length="351" mass="37854">MKRIRTSALATAAGLALASNAIAQAPAATPSVPEALAPAKVSLLERPQPNIDTLADDDYGRLARRGHELATRTFAHIGPEVKDKTKRYAGNNLSCTSCHQESATKPFAIPWVGVTSTFPQYRGREDALSTVEERVNGCMERSMNGRALPLDSPEMKAFVTYIHFLSRGIPVGAEIEGSATKAVKVPNRRADLAAGQAVFQAQCQVCHGENGEGRRVGVAGDAQGYIFPPLWGPDTFNNGAGMNRILTAVRFIKHNMPQGVNYQSPVLSDDEAFDVAGYILSKARPVKANLEKDFPARWNKPIDAAFPPYVDGAPADQHKYGPFPPLAEKAREMAAKHAESLKEGKAQPAAR</sequence>
<reference evidence="8 9" key="1">
    <citation type="journal article" date="2006" name="Nat. Biotechnol.">
        <title>Complete genome of the mutualistic, N2-fixing grass endophyte Azoarcus sp. strain BH72.</title>
        <authorList>
            <person name="Krause A."/>
            <person name="Ramakumar A."/>
            <person name="Bartels D."/>
            <person name="Battistoni F."/>
            <person name="Bekel T."/>
            <person name="Boch J."/>
            <person name="Boehm M."/>
            <person name="Friedrich F."/>
            <person name="Hurek T."/>
            <person name="Krause L."/>
            <person name="Linke B."/>
            <person name="McHardy A.C."/>
            <person name="Sarkar A."/>
            <person name="Schneiker S."/>
            <person name="Syed A.A."/>
            <person name="Thauer R."/>
            <person name="Vorhoelter F.-J."/>
            <person name="Weidner S."/>
            <person name="Puehler A."/>
            <person name="Reinhold-Hurek B."/>
            <person name="Kaiser O."/>
            <person name="Goesmann A."/>
        </authorList>
    </citation>
    <scope>NUCLEOTIDE SEQUENCE [LARGE SCALE GENOMIC DNA]</scope>
    <source>
        <strain evidence="8 9">BH72</strain>
    </source>
</reference>
<dbReference type="InterPro" id="IPR051459">
    <property type="entry name" value="Cytochrome_c-type_DH"/>
</dbReference>
<feature type="signal peptide" evidence="6">
    <location>
        <begin position="1"/>
        <end position="23"/>
    </location>
</feature>
<dbReference type="PANTHER" id="PTHR35008:SF9">
    <property type="entry name" value="CYTOCHROME C DOMAIN-CONTAINING PROTEIN"/>
    <property type="match status" value="1"/>
</dbReference>
<dbReference type="Pfam" id="PF21342">
    <property type="entry name" value="SoxA-TsdA_cyt-c"/>
    <property type="match status" value="1"/>
</dbReference>
<evidence type="ECO:0000256" key="6">
    <source>
        <dbReference type="SAM" id="SignalP"/>
    </source>
</evidence>
<dbReference type="PANTHER" id="PTHR35008">
    <property type="entry name" value="BLL4482 PROTEIN-RELATED"/>
    <property type="match status" value="1"/>
</dbReference>
<keyword evidence="3 4" id="KW-0408">Iron</keyword>
<dbReference type="HOGENOM" id="CLU_058582_0_0_4"/>
<proteinExistence type="predicted"/>
<evidence type="ECO:0000256" key="1">
    <source>
        <dbReference type="ARBA" id="ARBA00022617"/>
    </source>
</evidence>
<dbReference type="RefSeq" id="WP_011766396.1">
    <property type="nucleotide sequence ID" value="NC_008702.1"/>
</dbReference>
<dbReference type="GO" id="GO:0020037">
    <property type="term" value="F:heme binding"/>
    <property type="evidence" value="ECO:0007669"/>
    <property type="project" value="InterPro"/>
</dbReference>
<dbReference type="SUPFAM" id="SSF46626">
    <property type="entry name" value="Cytochrome c"/>
    <property type="match status" value="2"/>
</dbReference>
<dbReference type="KEGG" id="azo:azo2669"/>
<protein>
    <submittedName>
        <fullName evidence="8">Conserved hypothetical cytochrome c family protein</fullName>
    </submittedName>
</protein>
<evidence type="ECO:0000313" key="9">
    <source>
        <dbReference type="Proteomes" id="UP000002588"/>
    </source>
</evidence>
<dbReference type="GO" id="GO:0046872">
    <property type="term" value="F:metal ion binding"/>
    <property type="evidence" value="ECO:0007669"/>
    <property type="project" value="UniProtKB-KW"/>
</dbReference>
<dbReference type="Gene3D" id="1.10.760.10">
    <property type="entry name" value="Cytochrome c-like domain"/>
    <property type="match status" value="2"/>
</dbReference>
<dbReference type="STRING" id="62928.azo2669"/>
<dbReference type="AlphaFoldDB" id="A1K8Y1"/>
<feature type="compositionally biased region" description="Basic and acidic residues" evidence="5">
    <location>
        <begin position="328"/>
        <end position="345"/>
    </location>
</feature>
<dbReference type="InterPro" id="IPR036909">
    <property type="entry name" value="Cyt_c-like_dom_sf"/>
</dbReference>
<evidence type="ECO:0000259" key="7">
    <source>
        <dbReference type="PROSITE" id="PS51007"/>
    </source>
</evidence>
<dbReference type="GO" id="GO:0009055">
    <property type="term" value="F:electron transfer activity"/>
    <property type="evidence" value="ECO:0007669"/>
    <property type="project" value="InterPro"/>
</dbReference>
<accession>A1K8Y1</accession>
<dbReference type="EMBL" id="AM406670">
    <property type="protein sequence ID" value="CAL95286.1"/>
    <property type="molecule type" value="Genomic_DNA"/>
</dbReference>
<evidence type="ECO:0000256" key="5">
    <source>
        <dbReference type="SAM" id="MobiDB-lite"/>
    </source>
</evidence>
<evidence type="ECO:0000256" key="2">
    <source>
        <dbReference type="ARBA" id="ARBA00022723"/>
    </source>
</evidence>
<feature type="region of interest" description="Disordered" evidence="5">
    <location>
        <begin position="316"/>
        <end position="351"/>
    </location>
</feature>
<evidence type="ECO:0000256" key="4">
    <source>
        <dbReference type="PROSITE-ProRule" id="PRU00433"/>
    </source>
</evidence>
<organism evidence="8 9">
    <name type="scientific">Azoarcus sp. (strain BH72)</name>
    <dbReference type="NCBI Taxonomy" id="418699"/>
    <lineage>
        <taxon>Bacteria</taxon>
        <taxon>Pseudomonadati</taxon>
        <taxon>Pseudomonadota</taxon>
        <taxon>Betaproteobacteria</taxon>
        <taxon>Rhodocyclales</taxon>
        <taxon>Zoogloeaceae</taxon>
        <taxon>Azoarcus</taxon>
    </lineage>
</organism>
<feature type="domain" description="Cytochrome c" evidence="7">
    <location>
        <begin position="190"/>
        <end position="283"/>
    </location>
</feature>
<dbReference type="PROSITE" id="PS51007">
    <property type="entry name" value="CYTC"/>
    <property type="match status" value="1"/>
</dbReference>
<dbReference type="Pfam" id="PF13442">
    <property type="entry name" value="Cytochrome_CBB3"/>
    <property type="match status" value="1"/>
</dbReference>
<keyword evidence="2 4" id="KW-0479">Metal-binding</keyword>
<feature type="chain" id="PRO_5002635645" evidence="6">
    <location>
        <begin position="24"/>
        <end position="351"/>
    </location>
</feature>
<evidence type="ECO:0000313" key="8">
    <source>
        <dbReference type="EMBL" id="CAL95286.1"/>
    </source>
</evidence>
<gene>
    <name evidence="8" type="ordered locus">azo2669</name>
</gene>
<evidence type="ECO:0000256" key="3">
    <source>
        <dbReference type="ARBA" id="ARBA00023004"/>
    </source>
</evidence>
<keyword evidence="6" id="KW-0732">Signal</keyword>